<dbReference type="SUPFAM" id="SSF51445">
    <property type="entry name" value="(Trans)glycosidases"/>
    <property type="match status" value="1"/>
</dbReference>
<evidence type="ECO:0000256" key="3">
    <source>
        <dbReference type="ARBA" id="ARBA00023295"/>
    </source>
</evidence>
<dbReference type="EMBL" id="FLUN01000001">
    <property type="protein sequence ID" value="SBW08826.1"/>
    <property type="molecule type" value="Genomic_DNA"/>
</dbReference>
<sequence>MAQWWKERVIYQIYPRSFQDSNGDGLGDLPGIISRLDELADLGVGAIWLSPVYCSPNKDNGYDISDYRNINPEYGTMADMETLIAEAAARDIKIIMDLVVNHTSDQHHWFQQSRDKDSPYRDYYIWRKGKPEGGSPNNWTSFFAEKCWEFDELSGEYYLHLFAKGQPDLNWQNPQVMTEVKQILRFWLDKGVAGFRCDVVNILYKSSLADGKKQLALTGSEHYLSQPGTHDILRRLRTEVLDGYDSFTVGETVFLTPQIAHDFTDPARRELDEVFPFEHMETDQVFVKWFRRAFRPKLFFEALTKWQEELSWNALYLENHDQPRSVSRFGDEKDYWEKSAKCLATLLLTLRGTPFIYQGQEIGMTNFDFKKMDDLDDVESRNVDAMAKSMRIPAWYRWRMMRSTSRDNARTPYQWDGSENGGFTTGKPWLGVNGNHKEINFAAQKDDPESVRSWYKTMIALRKDTPDLLEGEFKLLKITDQIFVYRRGKSHLVAINLSDKPAHMGAKGALVLSNYGRGRYNGVLFPYETVILKSDKA</sequence>
<evidence type="ECO:0000256" key="2">
    <source>
        <dbReference type="ARBA" id="ARBA00022801"/>
    </source>
</evidence>
<evidence type="ECO:0000313" key="5">
    <source>
        <dbReference type="EMBL" id="SBW08826.1"/>
    </source>
</evidence>
<comment type="similarity">
    <text evidence="1">Belongs to the glycosyl hydrolase 13 family.</text>
</comment>
<keyword evidence="2 5" id="KW-0378">Hydrolase</keyword>
<organism evidence="5">
    <name type="scientific">uncultured Eubacteriales bacterium</name>
    <dbReference type="NCBI Taxonomy" id="172733"/>
    <lineage>
        <taxon>Bacteria</taxon>
        <taxon>Bacillati</taxon>
        <taxon>Bacillota</taxon>
        <taxon>Clostridia</taxon>
        <taxon>Eubacteriales</taxon>
        <taxon>environmental samples</taxon>
    </lineage>
</organism>
<accession>A0A212KAX2</accession>
<gene>
    <name evidence="5" type="primary">malL</name>
    <name evidence="5" type="ORF">KL86CLO1_12528</name>
</gene>
<dbReference type="Gene3D" id="3.90.400.10">
    <property type="entry name" value="Oligo-1,6-glucosidase, Domain 2"/>
    <property type="match status" value="1"/>
</dbReference>
<dbReference type="PANTHER" id="PTHR10357:SF179">
    <property type="entry name" value="NEUTRAL AND BASIC AMINO ACID TRANSPORT PROTEIN RBAT"/>
    <property type="match status" value="1"/>
</dbReference>
<dbReference type="InterPro" id="IPR017853">
    <property type="entry name" value="GH"/>
</dbReference>
<dbReference type="CDD" id="cd11333">
    <property type="entry name" value="AmyAc_SI_OligoGlu_DGase"/>
    <property type="match status" value="1"/>
</dbReference>
<dbReference type="InterPro" id="IPR006047">
    <property type="entry name" value="GH13_cat_dom"/>
</dbReference>
<dbReference type="GO" id="GO:0004574">
    <property type="term" value="F:oligo-1,6-glucosidase activity"/>
    <property type="evidence" value="ECO:0007669"/>
    <property type="project" value="UniProtKB-EC"/>
</dbReference>
<evidence type="ECO:0000259" key="4">
    <source>
        <dbReference type="SMART" id="SM00642"/>
    </source>
</evidence>
<evidence type="ECO:0000256" key="1">
    <source>
        <dbReference type="ARBA" id="ARBA00008061"/>
    </source>
</evidence>
<dbReference type="EC" id="3.2.1.10" evidence="5"/>
<dbReference type="FunFam" id="3.20.20.80:FF:000064">
    <property type="entry name" value="Oligo-1,6-glucosidase"/>
    <property type="match status" value="1"/>
</dbReference>
<dbReference type="FunFam" id="3.90.400.10:FF:000002">
    <property type="entry name" value="Sucrose isomerase"/>
    <property type="match status" value="1"/>
</dbReference>
<dbReference type="Gene3D" id="3.20.20.80">
    <property type="entry name" value="Glycosidases"/>
    <property type="match status" value="1"/>
</dbReference>
<feature type="domain" description="Glycosyl hydrolase family 13 catalytic" evidence="4">
    <location>
        <begin position="12"/>
        <end position="410"/>
    </location>
</feature>
<reference evidence="5" key="1">
    <citation type="submission" date="2016-04" db="EMBL/GenBank/DDBJ databases">
        <authorList>
            <person name="Evans L.H."/>
            <person name="Alamgir A."/>
            <person name="Owens N."/>
            <person name="Weber N.D."/>
            <person name="Virtaneva K."/>
            <person name="Barbian K."/>
            <person name="Babar A."/>
            <person name="Rosenke K."/>
        </authorList>
    </citation>
    <scope>NUCLEOTIDE SEQUENCE</scope>
    <source>
        <strain evidence="5">86</strain>
    </source>
</reference>
<dbReference type="AlphaFoldDB" id="A0A212KAX2"/>
<dbReference type="GO" id="GO:0009313">
    <property type="term" value="P:oligosaccharide catabolic process"/>
    <property type="evidence" value="ECO:0007669"/>
    <property type="project" value="TreeGrafter"/>
</dbReference>
<dbReference type="GO" id="GO:0004556">
    <property type="term" value="F:alpha-amylase activity"/>
    <property type="evidence" value="ECO:0007669"/>
    <property type="project" value="TreeGrafter"/>
</dbReference>
<dbReference type="Pfam" id="PF00128">
    <property type="entry name" value="Alpha-amylase"/>
    <property type="match status" value="1"/>
</dbReference>
<dbReference type="SMART" id="SM00642">
    <property type="entry name" value="Aamy"/>
    <property type="match status" value="1"/>
</dbReference>
<protein>
    <submittedName>
        <fullName evidence="5">Oligo-1,6-glucosidase</fullName>
        <ecNumber evidence="5">3.2.1.10</ecNumber>
    </submittedName>
</protein>
<dbReference type="PANTHER" id="PTHR10357">
    <property type="entry name" value="ALPHA-AMYLASE FAMILY MEMBER"/>
    <property type="match status" value="1"/>
</dbReference>
<name>A0A212KAX2_9FIRM</name>
<proteinExistence type="inferred from homology"/>
<keyword evidence="3 5" id="KW-0326">Glycosidase</keyword>
<dbReference type="InterPro" id="IPR045857">
    <property type="entry name" value="O16G_dom_2"/>
</dbReference>